<dbReference type="Pfam" id="PF00648">
    <property type="entry name" value="Peptidase_C2"/>
    <property type="match status" value="1"/>
</dbReference>
<dbReference type="InterPro" id="IPR001300">
    <property type="entry name" value="Peptidase_C2_calpain_cat"/>
</dbReference>
<evidence type="ECO:0000256" key="6">
    <source>
        <dbReference type="SAM" id="MobiDB-lite"/>
    </source>
</evidence>
<dbReference type="PROSITE" id="PS50203">
    <property type="entry name" value="CALPAIN_CAT"/>
    <property type="match status" value="1"/>
</dbReference>
<keyword evidence="4" id="KW-0788">Thiol protease</keyword>
<dbReference type="PANTHER" id="PTHR10183">
    <property type="entry name" value="CALPAIN"/>
    <property type="match status" value="1"/>
</dbReference>
<dbReference type="InterPro" id="IPR038765">
    <property type="entry name" value="Papain-like_cys_pep_sf"/>
</dbReference>
<dbReference type="SUPFAM" id="SSF54001">
    <property type="entry name" value="Cysteine proteinases"/>
    <property type="match status" value="1"/>
</dbReference>
<evidence type="ECO:0000313" key="10">
    <source>
        <dbReference type="Proteomes" id="UP000194236"/>
    </source>
</evidence>
<comment type="caution">
    <text evidence="5">Lacks conserved residue(s) required for the propagation of feature annotation.</text>
</comment>
<dbReference type="PROSITE" id="PS50004">
    <property type="entry name" value="C2"/>
    <property type="match status" value="1"/>
</dbReference>
<dbReference type="AlphaFoldDB" id="A0A1Y3B2V9"/>
<comment type="caution">
    <text evidence="9">The sequence shown here is derived from an EMBL/GenBank/DDBJ whole genome shotgun (WGS) entry which is preliminary data.</text>
</comment>
<protein>
    <submittedName>
        <fullName evidence="9">Uncharacterized protein</fullName>
    </submittedName>
</protein>
<evidence type="ECO:0000259" key="7">
    <source>
        <dbReference type="PROSITE" id="PS50004"/>
    </source>
</evidence>
<name>A0A1Y3B2V9_EURMA</name>
<dbReference type="GO" id="GO:0004198">
    <property type="term" value="F:calcium-dependent cysteine-type endopeptidase activity"/>
    <property type="evidence" value="ECO:0007669"/>
    <property type="project" value="InterPro"/>
</dbReference>
<proteinExistence type="inferred from homology"/>
<dbReference type="Gene3D" id="2.60.40.150">
    <property type="entry name" value="C2 domain"/>
    <property type="match status" value="1"/>
</dbReference>
<dbReference type="InterPro" id="IPR035892">
    <property type="entry name" value="C2_domain_sf"/>
</dbReference>
<sequence>MGVCHKVVVDDRLPSIDSEPIFTRPIWSYSSWWVPMLEKAYAKLYGSYEAMITNGSLHSALIDFSGGGSVETIDLVRCCHSSEQLWHIISREFQSKSLLILKTKEFKPIGSAPFGLQEFWILLNNIPNLFDTLTICRPYQYHKDSIHQIIVNKSIGCDNSSSSLQFRFDVRPIFNSSSTTVTSESNNENDGQHQQQPHHHRAHSQQQCCIDVHFNLIQRNSPIIPIGFRIYSIEMNRKFKVHQFSSLPLITTIDPVQSRNLIVMISLPANARYLLKPICPEISALLVSIHSPQINDFRQLTMDMPRHQLLSFMQPVYPSAMTRIQVLGVEGLERQDRFGTANPYCIIRCGRKYVKSSIEYETLMPVWNNFSAIFYHRDIDRMEPICIEIWHRGILVDYFLGSVKFKPKLTMIIENDDHSNEELVGQQDDEHSTSLADQPEAMSMPESTNNDHSDINYQMNIEAINDGEVGDDRASSKSPSFIENQNLPFEQKQESHNVLPNENNCDDDIIYLQLMDKKGHTKRPGFVLFRSETIEDLKYF</sequence>
<feature type="region of interest" description="Disordered" evidence="6">
    <location>
        <begin position="178"/>
        <end position="202"/>
    </location>
</feature>
<dbReference type="SUPFAM" id="SSF49562">
    <property type="entry name" value="C2 domain (Calcium/lipid-binding domain, CaLB)"/>
    <property type="match status" value="1"/>
</dbReference>
<dbReference type="Pfam" id="PF00168">
    <property type="entry name" value="C2"/>
    <property type="match status" value="1"/>
</dbReference>
<accession>A0A1Y3B2V9</accession>
<keyword evidence="10" id="KW-1185">Reference proteome</keyword>
<reference evidence="9 10" key="1">
    <citation type="submission" date="2017-03" db="EMBL/GenBank/DDBJ databases">
        <title>Genome Survey of Euroglyphus maynei.</title>
        <authorList>
            <person name="Arlian L.G."/>
            <person name="Morgan M.S."/>
            <person name="Rider S.D."/>
        </authorList>
    </citation>
    <scope>NUCLEOTIDE SEQUENCE [LARGE SCALE GENOMIC DNA]</scope>
    <source>
        <strain evidence="9">Arlian Lab</strain>
        <tissue evidence="9">Whole body</tissue>
    </source>
</reference>
<feature type="region of interest" description="Disordered" evidence="6">
    <location>
        <begin position="421"/>
        <end position="451"/>
    </location>
</feature>
<evidence type="ECO:0000256" key="4">
    <source>
        <dbReference type="ARBA" id="ARBA00022807"/>
    </source>
</evidence>
<organism evidence="9 10">
    <name type="scientific">Euroglyphus maynei</name>
    <name type="common">Mayne's house dust mite</name>
    <dbReference type="NCBI Taxonomy" id="6958"/>
    <lineage>
        <taxon>Eukaryota</taxon>
        <taxon>Metazoa</taxon>
        <taxon>Ecdysozoa</taxon>
        <taxon>Arthropoda</taxon>
        <taxon>Chelicerata</taxon>
        <taxon>Arachnida</taxon>
        <taxon>Acari</taxon>
        <taxon>Acariformes</taxon>
        <taxon>Sarcoptiformes</taxon>
        <taxon>Astigmata</taxon>
        <taxon>Psoroptidia</taxon>
        <taxon>Analgoidea</taxon>
        <taxon>Pyroglyphidae</taxon>
        <taxon>Pyroglyphinae</taxon>
        <taxon>Euroglyphus</taxon>
    </lineage>
</organism>
<dbReference type="GO" id="GO:0006508">
    <property type="term" value="P:proteolysis"/>
    <property type="evidence" value="ECO:0007669"/>
    <property type="project" value="UniProtKB-KW"/>
</dbReference>
<gene>
    <name evidence="9" type="ORF">BLA29_000110</name>
</gene>
<feature type="compositionally biased region" description="Low complexity" evidence="6">
    <location>
        <begin position="178"/>
        <end position="195"/>
    </location>
</feature>
<comment type="similarity">
    <text evidence="1">Belongs to the peptidase C2 family.</text>
</comment>
<evidence type="ECO:0000259" key="8">
    <source>
        <dbReference type="PROSITE" id="PS50203"/>
    </source>
</evidence>
<dbReference type="InterPro" id="IPR022684">
    <property type="entry name" value="Calpain_cysteine_protease"/>
</dbReference>
<evidence type="ECO:0000256" key="2">
    <source>
        <dbReference type="ARBA" id="ARBA00022670"/>
    </source>
</evidence>
<evidence type="ECO:0000256" key="3">
    <source>
        <dbReference type="ARBA" id="ARBA00022801"/>
    </source>
</evidence>
<keyword evidence="2" id="KW-0645">Protease</keyword>
<evidence type="ECO:0000313" key="9">
    <source>
        <dbReference type="EMBL" id="OTF73956.1"/>
    </source>
</evidence>
<dbReference type="OrthoDB" id="424753at2759"/>
<evidence type="ECO:0000256" key="5">
    <source>
        <dbReference type="PROSITE-ProRule" id="PRU00239"/>
    </source>
</evidence>
<dbReference type="PANTHER" id="PTHR10183:SF379">
    <property type="entry name" value="CALPAIN-5"/>
    <property type="match status" value="1"/>
</dbReference>
<dbReference type="Proteomes" id="UP000194236">
    <property type="component" value="Unassembled WGS sequence"/>
</dbReference>
<feature type="domain" description="C2" evidence="7">
    <location>
        <begin position="303"/>
        <end position="423"/>
    </location>
</feature>
<evidence type="ECO:0000256" key="1">
    <source>
        <dbReference type="ARBA" id="ARBA00007623"/>
    </source>
</evidence>
<dbReference type="EMBL" id="MUJZ01049311">
    <property type="protein sequence ID" value="OTF73956.1"/>
    <property type="molecule type" value="Genomic_DNA"/>
</dbReference>
<feature type="domain" description="Calpain catalytic" evidence="8">
    <location>
        <begin position="1"/>
        <end position="67"/>
    </location>
</feature>
<keyword evidence="3" id="KW-0378">Hydrolase</keyword>
<dbReference type="InterPro" id="IPR000008">
    <property type="entry name" value="C2_dom"/>
</dbReference>
<dbReference type="SMART" id="SM00239">
    <property type="entry name" value="C2"/>
    <property type="match status" value="1"/>
</dbReference>